<dbReference type="RefSeq" id="WP_207642859.1">
    <property type="nucleotide sequence ID" value="NZ_CYXY01000007.1"/>
</dbReference>
<feature type="region of interest" description="Disordered" evidence="1">
    <location>
        <begin position="69"/>
        <end position="92"/>
    </location>
</feature>
<evidence type="ECO:0000313" key="3">
    <source>
        <dbReference type="Proteomes" id="UP000095553"/>
    </source>
</evidence>
<gene>
    <name evidence="2" type="ORF">ERS852571_01377</name>
</gene>
<dbReference type="AlphaFoldDB" id="A0A173SQT0"/>
<sequence>MNTLRKRIFVAYPDAEITYGSETTPKRKAMKLDKTHYNDAIVISGINEIKENPEEWLLIKQFRKKKRSLHEATARKGRKKPNRNQTRNSKNTPYYKGFYLNDKVSVFGKSGYITGFTSNAAYIKDENNDYITLPNKTYKQVSINKMKLECHNNNWQYIIKNAV</sequence>
<reference evidence="2 3" key="1">
    <citation type="submission" date="2015-09" db="EMBL/GenBank/DDBJ databases">
        <authorList>
            <consortium name="Pathogen Informatics"/>
        </authorList>
    </citation>
    <scope>NUCLEOTIDE SEQUENCE [LARGE SCALE GENOMIC DNA]</scope>
    <source>
        <strain evidence="2 3">2789STDY5834959</strain>
    </source>
</reference>
<accession>A0A173SQT0</accession>
<name>A0A173SQT0_ANAHA</name>
<proteinExistence type="predicted"/>
<protein>
    <submittedName>
        <fullName evidence="2">Uncharacterized protein</fullName>
    </submittedName>
</protein>
<feature type="compositionally biased region" description="Polar residues" evidence="1">
    <location>
        <begin position="83"/>
        <end position="92"/>
    </location>
</feature>
<evidence type="ECO:0000313" key="2">
    <source>
        <dbReference type="EMBL" id="CUM91975.1"/>
    </source>
</evidence>
<organism evidence="2 3">
    <name type="scientific">Anaerostipes hadrus</name>
    <dbReference type="NCBI Taxonomy" id="649756"/>
    <lineage>
        <taxon>Bacteria</taxon>
        <taxon>Bacillati</taxon>
        <taxon>Bacillota</taxon>
        <taxon>Clostridia</taxon>
        <taxon>Lachnospirales</taxon>
        <taxon>Lachnospiraceae</taxon>
        <taxon>Anaerostipes</taxon>
    </lineage>
</organism>
<dbReference type="Proteomes" id="UP000095553">
    <property type="component" value="Unassembled WGS sequence"/>
</dbReference>
<dbReference type="EMBL" id="CYXY01000007">
    <property type="protein sequence ID" value="CUM91975.1"/>
    <property type="molecule type" value="Genomic_DNA"/>
</dbReference>
<evidence type="ECO:0000256" key="1">
    <source>
        <dbReference type="SAM" id="MobiDB-lite"/>
    </source>
</evidence>